<dbReference type="InterPro" id="IPR032474">
    <property type="entry name" value="Argonaute_N"/>
</dbReference>
<dbReference type="OrthoDB" id="3352408at2759"/>
<dbReference type="PANTHER" id="PTHR24093:SF369">
    <property type="entry name" value="CALCIUM-TRANSPORTING ATPASE"/>
    <property type="match status" value="1"/>
</dbReference>
<protein>
    <recommendedName>
        <fullName evidence="15">Calcium-transporting ATPase</fullName>
        <ecNumber evidence="15">7.2.2.10</ecNumber>
    </recommendedName>
</protein>
<feature type="domain" description="Piwi" evidence="18">
    <location>
        <begin position="1621"/>
        <end position="1922"/>
    </location>
</feature>
<dbReference type="GO" id="GO:0005388">
    <property type="term" value="F:P-type calcium transporter activity"/>
    <property type="evidence" value="ECO:0007669"/>
    <property type="project" value="UniProtKB-EC"/>
</dbReference>
<dbReference type="Proteomes" id="UP000054107">
    <property type="component" value="Unassembled WGS sequence"/>
</dbReference>
<keyword evidence="14 15" id="KW-0472">Membrane</keyword>
<dbReference type="SFLD" id="SFLDF00027">
    <property type="entry name" value="p-type_atpase"/>
    <property type="match status" value="1"/>
</dbReference>
<dbReference type="SFLD" id="SFLDG00002">
    <property type="entry name" value="C1.7:_P-type_atpase_like"/>
    <property type="match status" value="1"/>
</dbReference>
<dbReference type="SUPFAM" id="SSF81660">
    <property type="entry name" value="Metal cation-transporting ATPase, ATP-binding domain N"/>
    <property type="match status" value="1"/>
</dbReference>
<dbReference type="Gene3D" id="3.40.50.1000">
    <property type="entry name" value="HAD superfamily/HAD-like"/>
    <property type="match status" value="1"/>
</dbReference>
<dbReference type="SMART" id="SM00950">
    <property type="entry name" value="Piwi"/>
    <property type="match status" value="1"/>
</dbReference>
<comment type="subcellular location">
    <subcellularLocation>
        <location evidence="15">Membrane</location>
        <topology evidence="15">Multi-pass membrane protein</topology>
    </subcellularLocation>
    <subcellularLocation>
        <location evidence="1">Vacuole membrane</location>
        <topology evidence="1">Multi-pass membrane protein</topology>
    </subcellularLocation>
</comment>
<dbReference type="Pfam" id="PF00689">
    <property type="entry name" value="Cation_ATPase_C"/>
    <property type="match status" value="1"/>
</dbReference>
<dbReference type="EC" id="7.2.2.10" evidence="15"/>
<dbReference type="Pfam" id="PF13246">
    <property type="entry name" value="Cation_ATPase"/>
    <property type="match status" value="1"/>
</dbReference>
<dbReference type="InterPro" id="IPR006408">
    <property type="entry name" value="P-type_ATPase_IIB"/>
</dbReference>
<evidence type="ECO:0000313" key="20">
    <source>
        <dbReference type="Proteomes" id="UP000054107"/>
    </source>
</evidence>
<reference evidence="19 20" key="1">
    <citation type="submission" date="2014-09" db="EMBL/GenBank/DDBJ databases">
        <authorList>
            <person name="Ellenberger Sabrina"/>
        </authorList>
    </citation>
    <scope>NUCLEOTIDE SEQUENCE [LARGE SCALE GENOMIC DNA]</scope>
    <source>
        <strain evidence="19 20">CBS 412.66</strain>
    </source>
</reference>
<evidence type="ECO:0000256" key="6">
    <source>
        <dbReference type="ARBA" id="ARBA00022723"/>
    </source>
</evidence>
<keyword evidence="5 15" id="KW-0812">Transmembrane</keyword>
<keyword evidence="20" id="KW-1185">Reference proteome</keyword>
<dbReference type="InterPro" id="IPR045246">
    <property type="entry name" value="Piwi_ago-like"/>
</dbReference>
<keyword evidence="2 15" id="KW-0813">Transport</keyword>
<dbReference type="CDD" id="cd04657">
    <property type="entry name" value="Piwi_ago-like"/>
    <property type="match status" value="1"/>
</dbReference>
<dbReference type="GO" id="GO:0005886">
    <property type="term" value="C:plasma membrane"/>
    <property type="evidence" value="ECO:0007669"/>
    <property type="project" value="TreeGrafter"/>
</dbReference>
<dbReference type="InterPro" id="IPR006068">
    <property type="entry name" value="ATPase_P-typ_cation-transptr_C"/>
</dbReference>
<dbReference type="GO" id="GO:0005774">
    <property type="term" value="C:vacuolar membrane"/>
    <property type="evidence" value="ECO:0007669"/>
    <property type="project" value="UniProtKB-SubCell"/>
</dbReference>
<dbReference type="InterPro" id="IPR023299">
    <property type="entry name" value="ATPase_P-typ_cyto_dom_N"/>
</dbReference>
<keyword evidence="11" id="KW-1278">Translocase</keyword>
<dbReference type="Pfam" id="PF16488">
    <property type="entry name" value="ArgoL2"/>
    <property type="match status" value="1"/>
</dbReference>
<evidence type="ECO:0000256" key="5">
    <source>
        <dbReference type="ARBA" id="ARBA00022692"/>
    </source>
</evidence>
<keyword evidence="6" id="KW-0479">Metal-binding</keyword>
<feature type="transmembrane region" description="Helical" evidence="15">
    <location>
        <begin position="878"/>
        <end position="898"/>
    </location>
</feature>
<dbReference type="InterPro" id="IPR044492">
    <property type="entry name" value="P_typ_ATPase_HD_dom"/>
</dbReference>
<evidence type="ECO:0000256" key="4">
    <source>
        <dbReference type="ARBA" id="ARBA00022568"/>
    </source>
</evidence>
<dbReference type="InterPro" id="IPR023298">
    <property type="entry name" value="ATPase_P-typ_TM_dom_sf"/>
</dbReference>
<evidence type="ECO:0000256" key="12">
    <source>
        <dbReference type="ARBA" id="ARBA00022989"/>
    </source>
</evidence>
<evidence type="ECO:0000313" key="19">
    <source>
        <dbReference type="EMBL" id="CEP18682.1"/>
    </source>
</evidence>
<keyword evidence="9 15" id="KW-0067">ATP-binding</keyword>
<dbReference type="InterPro" id="IPR036085">
    <property type="entry name" value="PAZ_dom_sf"/>
</dbReference>
<organism evidence="19 20">
    <name type="scientific">Parasitella parasitica</name>
    <dbReference type="NCBI Taxonomy" id="35722"/>
    <lineage>
        <taxon>Eukaryota</taxon>
        <taxon>Fungi</taxon>
        <taxon>Fungi incertae sedis</taxon>
        <taxon>Mucoromycota</taxon>
        <taxon>Mucoromycotina</taxon>
        <taxon>Mucoromycetes</taxon>
        <taxon>Mucorales</taxon>
        <taxon>Mucorineae</taxon>
        <taxon>Mucoraceae</taxon>
        <taxon>Parasitella</taxon>
    </lineage>
</organism>
<dbReference type="Gene3D" id="3.40.1110.10">
    <property type="entry name" value="Calcium-transporting ATPase, cytoplasmic domain N"/>
    <property type="match status" value="1"/>
</dbReference>
<dbReference type="InterPro" id="IPR023214">
    <property type="entry name" value="HAD_sf"/>
</dbReference>
<dbReference type="GO" id="GO:0003723">
    <property type="term" value="F:RNA binding"/>
    <property type="evidence" value="ECO:0007669"/>
    <property type="project" value="InterPro"/>
</dbReference>
<dbReference type="GO" id="GO:0005524">
    <property type="term" value="F:ATP binding"/>
    <property type="evidence" value="ECO:0007669"/>
    <property type="project" value="UniProtKB-KW"/>
</dbReference>
<dbReference type="Pfam" id="PF02171">
    <property type="entry name" value="Piwi"/>
    <property type="match status" value="1"/>
</dbReference>
<comment type="caution">
    <text evidence="15">Lacks conserved residue(s) required for the propagation of feature annotation.</text>
</comment>
<dbReference type="Gene3D" id="2.170.260.10">
    <property type="entry name" value="paz domain"/>
    <property type="match status" value="1"/>
</dbReference>
<dbReference type="GO" id="GO:0016887">
    <property type="term" value="F:ATP hydrolysis activity"/>
    <property type="evidence" value="ECO:0007669"/>
    <property type="project" value="InterPro"/>
</dbReference>
<dbReference type="InterPro" id="IPR059000">
    <property type="entry name" value="ATPase_P-type_domA"/>
</dbReference>
<dbReference type="SFLD" id="SFLDS00003">
    <property type="entry name" value="Haloacid_Dehalogenase"/>
    <property type="match status" value="1"/>
</dbReference>
<evidence type="ECO:0000256" key="9">
    <source>
        <dbReference type="ARBA" id="ARBA00022840"/>
    </source>
</evidence>
<evidence type="ECO:0000256" key="8">
    <source>
        <dbReference type="ARBA" id="ARBA00022837"/>
    </source>
</evidence>
<dbReference type="Pfam" id="PF16486">
    <property type="entry name" value="ArgoN"/>
    <property type="match status" value="1"/>
</dbReference>
<keyword evidence="12 15" id="KW-1133">Transmembrane helix</keyword>
<dbReference type="SUPFAM" id="SSF81653">
    <property type="entry name" value="Calcium ATPase, transduction domain A"/>
    <property type="match status" value="1"/>
</dbReference>
<feature type="transmembrane region" description="Helical" evidence="15">
    <location>
        <begin position="159"/>
        <end position="176"/>
    </location>
</feature>
<keyword evidence="10" id="KW-0460">Magnesium</keyword>
<dbReference type="InterPro" id="IPR032472">
    <property type="entry name" value="ArgoL2"/>
</dbReference>
<dbReference type="InterPro" id="IPR001757">
    <property type="entry name" value="P_typ_ATPase"/>
</dbReference>
<gene>
    <name evidence="19" type="primary">PARPA_12988.1 scaffold 45652</name>
</gene>
<dbReference type="Gene3D" id="1.20.1110.10">
    <property type="entry name" value="Calcium-transporting ATPase, transmembrane domain"/>
    <property type="match status" value="1"/>
</dbReference>
<dbReference type="STRING" id="35722.A0A0B7NMQ4"/>
<dbReference type="EMBL" id="LN733872">
    <property type="protein sequence ID" value="CEP18682.1"/>
    <property type="molecule type" value="Genomic_DNA"/>
</dbReference>
<dbReference type="SUPFAM" id="SSF53098">
    <property type="entry name" value="Ribonuclease H-like"/>
    <property type="match status" value="1"/>
</dbReference>
<feature type="transmembrane region" description="Helical" evidence="15">
    <location>
        <begin position="1028"/>
        <end position="1048"/>
    </location>
</feature>
<dbReference type="InterPro" id="IPR003165">
    <property type="entry name" value="Piwi"/>
</dbReference>
<feature type="transmembrane region" description="Helical" evidence="15">
    <location>
        <begin position="905"/>
        <end position="927"/>
    </location>
</feature>
<keyword evidence="7 15" id="KW-0547">Nucleotide-binding</keyword>
<dbReference type="SUPFAM" id="SSF56784">
    <property type="entry name" value="HAD-like"/>
    <property type="match status" value="1"/>
</dbReference>
<keyword evidence="3" id="KW-0926">Vacuole</keyword>
<feature type="transmembrane region" description="Helical" evidence="15">
    <location>
        <begin position="947"/>
        <end position="973"/>
    </location>
</feature>
<dbReference type="PROSITE" id="PS50822">
    <property type="entry name" value="PIWI"/>
    <property type="match status" value="1"/>
</dbReference>
<comment type="catalytic activity">
    <reaction evidence="15">
        <text>Ca(2+)(in) + ATP + H2O = Ca(2+)(out) + ADP + phosphate + H(+)</text>
        <dbReference type="Rhea" id="RHEA:18105"/>
        <dbReference type="ChEBI" id="CHEBI:15377"/>
        <dbReference type="ChEBI" id="CHEBI:15378"/>
        <dbReference type="ChEBI" id="CHEBI:29108"/>
        <dbReference type="ChEBI" id="CHEBI:30616"/>
        <dbReference type="ChEBI" id="CHEBI:43474"/>
        <dbReference type="ChEBI" id="CHEBI:456216"/>
        <dbReference type="EC" id="7.2.2.10"/>
    </reaction>
</comment>
<dbReference type="FunFam" id="2.70.150.10:FF:000028">
    <property type="entry name" value="Calcium-transporting ATPase"/>
    <property type="match status" value="1"/>
</dbReference>
<dbReference type="InterPro" id="IPR014811">
    <property type="entry name" value="ArgoL1"/>
</dbReference>
<evidence type="ECO:0000256" key="15">
    <source>
        <dbReference type="RuleBase" id="RU361146"/>
    </source>
</evidence>
<dbReference type="PRINTS" id="PR00119">
    <property type="entry name" value="CATATPASE"/>
</dbReference>
<comment type="similarity">
    <text evidence="15">Belongs to the cation transport ATPase (P-type) (TC 3.A.3) family.</text>
</comment>
<evidence type="ECO:0000256" key="1">
    <source>
        <dbReference type="ARBA" id="ARBA00004128"/>
    </source>
</evidence>
<dbReference type="InterPro" id="IPR032473">
    <property type="entry name" value="Argonaute_Mid_dom"/>
</dbReference>
<feature type="region of interest" description="Disordered" evidence="16">
    <location>
        <begin position="1"/>
        <end position="28"/>
    </location>
</feature>
<keyword evidence="13 15" id="KW-0406">Ion transport</keyword>
<dbReference type="InterPro" id="IPR036412">
    <property type="entry name" value="HAD-like_sf"/>
</dbReference>
<evidence type="ECO:0000256" key="10">
    <source>
        <dbReference type="ARBA" id="ARBA00022842"/>
    </source>
</evidence>
<dbReference type="Pfam" id="PF02170">
    <property type="entry name" value="PAZ"/>
    <property type="match status" value="1"/>
</dbReference>
<dbReference type="InterPro" id="IPR004014">
    <property type="entry name" value="ATPase_P-typ_cation-transptr_N"/>
</dbReference>
<evidence type="ECO:0000256" key="13">
    <source>
        <dbReference type="ARBA" id="ARBA00023065"/>
    </source>
</evidence>
<dbReference type="InterPro" id="IPR008250">
    <property type="entry name" value="ATPase_P-typ_transduc_dom_A_sf"/>
</dbReference>
<accession>A0A0B7NMQ4</accession>
<dbReference type="Gene3D" id="3.40.50.2300">
    <property type="match status" value="1"/>
</dbReference>
<dbReference type="SUPFAM" id="SSF101690">
    <property type="entry name" value="PAZ domain"/>
    <property type="match status" value="1"/>
</dbReference>
<dbReference type="Pfam" id="PF16487">
    <property type="entry name" value="ArgoMid"/>
    <property type="match status" value="1"/>
</dbReference>
<dbReference type="Pfam" id="PF08699">
    <property type="entry name" value="ArgoL1"/>
    <property type="match status" value="1"/>
</dbReference>
<dbReference type="SMART" id="SM00949">
    <property type="entry name" value="PAZ"/>
    <property type="match status" value="1"/>
</dbReference>
<feature type="domain" description="PAZ" evidence="17">
    <location>
        <begin position="1337"/>
        <end position="1449"/>
    </location>
</feature>
<dbReference type="PRINTS" id="PR00120">
    <property type="entry name" value="HATPASE"/>
</dbReference>
<name>A0A0B7NMQ4_9FUNG</name>
<dbReference type="GO" id="GO:0006874">
    <property type="term" value="P:intracellular calcium ion homeostasis"/>
    <property type="evidence" value="ECO:0007669"/>
    <property type="project" value="TreeGrafter"/>
</dbReference>
<comment type="function">
    <text evidence="15">Catalyzes the hydrolysis of ATP coupled with the transport of calcium.</text>
</comment>
<dbReference type="NCBIfam" id="TIGR01517">
    <property type="entry name" value="ATPase-IIB_Ca"/>
    <property type="match status" value="1"/>
</dbReference>
<dbReference type="GO" id="GO:0046872">
    <property type="term" value="F:metal ion binding"/>
    <property type="evidence" value="ECO:0007669"/>
    <property type="project" value="UniProtKB-KW"/>
</dbReference>
<evidence type="ECO:0000256" key="14">
    <source>
        <dbReference type="ARBA" id="ARBA00023136"/>
    </source>
</evidence>
<dbReference type="InterPro" id="IPR036397">
    <property type="entry name" value="RNaseH_sf"/>
</dbReference>
<dbReference type="PROSITE" id="PS50821">
    <property type="entry name" value="PAZ"/>
    <property type="match status" value="1"/>
</dbReference>
<keyword evidence="4 15" id="KW-0109">Calcium transport</keyword>
<keyword evidence="8 15" id="KW-0106">Calcium</keyword>
<dbReference type="SUPFAM" id="SSF81665">
    <property type="entry name" value="Calcium ATPase, transmembrane domain M"/>
    <property type="match status" value="1"/>
</dbReference>
<dbReference type="Pfam" id="PF00690">
    <property type="entry name" value="Cation_ATPase_N"/>
    <property type="match status" value="1"/>
</dbReference>
<feature type="compositionally biased region" description="Polar residues" evidence="16">
    <location>
        <begin position="9"/>
        <end position="28"/>
    </location>
</feature>
<evidence type="ECO:0000259" key="18">
    <source>
        <dbReference type="PROSITE" id="PS50822"/>
    </source>
</evidence>
<dbReference type="PANTHER" id="PTHR24093">
    <property type="entry name" value="CATION TRANSPORTING ATPASE"/>
    <property type="match status" value="1"/>
</dbReference>
<dbReference type="InterPro" id="IPR018303">
    <property type="entry name" value="ATPase_P-typ_P_site"/>
</dbReference>
<proteinExistence type="inferred from homology"/>
<dbReference type="CDD" id="cd02846">
    <property type="entry name" value="PAZ_argonaute_like"/>
    <property type="match status" value="1"/>
</dbReference>
<dbReference type="FunFam" id="3.40.50.1000:FF:000018">
    <property type="entry name" value="Calcium-transporting ATPase"/>
    <property type="match status" value="1"/>
</dbReference>
<evidence type="ECO:0000256" key="2">
    <source>
        <dbReference type="ARBA" id="ARBA00022448"/>
    </source>
</evidence>
<sequence>MRGSDDQDSYTSSLEFPAIESSSPRKANSPTVAQIIPHLDPANPFAFSLEQTTNLVDQKDYEFIQQVGGIKGIAKGLHSNLESGLDGSEDNLAYVRMFDLQCNSTSEQDEAFYPAPVRASTQDSQTFTQRRQVFGSNVLPKVEEVTLPQLMWEAFQDKTLILLTISAMVSLTVGIYEDIHTVEYDSFGNKIPGLKWVEGVAVIVAVVLVVVVGSVNDFQKEKQFRSLNAKKDDRQVSAIRSGKHVLLSVYDVQVGDILKLEPGDIVCADGVFIEGHNLKCDESAATGESDAVRKLPWEECYQQQQQEEEEDPFMSTFDKESSSLASDELGERKPDPFLISGSKVIEGICSYLVTAVGPNSFYGRTLMALRTKDENTPLQDRLDILATGIAKCGLGAAGFLISMLLIRSIVGYATGVLSTVPSDIVSHIMQILITTVTVIVVAVPEGLPLAVTLALAYATQRMLKDNNLVRVLAACETMGNATTICSDKTGTLTQNRMEVVAGTFGSSFRFLKDPPMSRTDLVDIDHVKVKIPHAVRNFVNQAMAVNSTAFENTDVAGNKTIVGNKTETALLHFAQDHMSSEPFELVRTFWQIEAVFPFSSSRKAMATVIRIPTQGAPIYRVHIKGASELLLHKCARIVSMHDPSYVNQQADNNYDISTRTMTAENKSRMAKIIQSYATRCLRTLAICYQDFESWPPANTTSIEQVIEEGGLTLLGIVGIEDPLRYGVTEAVSACQRAGVFVRMVTGDNMLTAKSIARQCGIYAYGSVAMDGPTFRKLSPVERAQLLPRLSVLARSSPEDKRLLVKALRDTGEIVAVTGDGTNDGPALKAADVGFSMGIAGTEVAKEASSIILMDDNFSSLVRAISWGRCVNDSVKKFLQFQLTINITAVMLTIFSAIVSSKQKSVLSAVQLLWVNLIMDTFAALALATDPPSPDLLDRQPEARTAPLINACMWKMIIGQSMYQLGVILVMLYADILHLSHDMATLQTVIFTTFVFCQIFNEVNVVGQIIIVQYGGTAFQTVPLSKSHWAMCVLIGLASIPIGVLIRLLPDTIFSVSQNGKTRLRSPSAAVDDDDDSHTRYSSYELTTSKKDQAAHNIKEDHCSYQGGVHWSRIVQFIMSLELTQLVKRPGAGKSGKGVRVRANFFEVTSFPSQNIHHYDVTIDPADKPPALYRKVWKAFEDSNGQGMLTGIKTIFDGRKNVFSPKPLNLGEDQAKAFEASINLQEGTPNAKRPDIFKIRIKKAGEINMEELKLFLQGKSACTTNCLTAIMVLDVLVRHVPSSLYATVGRSFFPGTEKSPLPNGAEVWQGYYQSVRPTVGKMMVNIDVSATAFHEAGPLPEIVAKILGRRSLDELRNGIPARELTKLEKILKVLKIQIVHRGEKKLKYKITKLTPSPASATVFKDEAGNEQTVAEYFAKQYNKRLSYPYLPCVVVKKDIFLPMEVCEVIPGQRITKKLNEKQTAEMIKFTCQKPNIRANKIRSAIPQLQYNNAYMQQFGMAVKPEMSIINARVLPVPKISYHESSQEATFAPQGGAWNLRGKKVAQGATLGSWSVVNFAGGLPLPAIQRFIREMCQTFADTGLNVVNRQPPVMNGDPTGNIDRTLKEAWLKAGNAAKANPQLILCILPNTGVPLYAEIKRVSDTIIGVPTQCLQSKHIGEAKKQYCANVCLKVNMKLGGMNLFLPPPHIPFIAQRPTIVLGADVTHPAPGDMNRPSIAALAASMDARASRYSSAIRVQANRTEIIADLANMIKEVLKNFYQSCGQKPERILFYRDGVSEGQFKQVMDSEVAAIRAACASLDKDYKPTLTFVVVQKRHHARFFPVEARDADRSGNCMPGTVVDSDIVHPFEFDFYLQSHAGLLGTSRPTHYHVLHDENKFTSDALQELTYNLCYIYGRATRAVSLVPAAYYADLIAARARFHRRGENWSDTDATSDSMDQEAQMASFAVVKPELQKVMYFM</sequence>
<feature type="transmembrane region" description="Helical" evidence="15">
    <location>
        <begin position="196"/>
        <end position="215"/>
    </location>
</feature>
<feature type="transmembrane region" description="Helical" evidence="15">
    <location>
        <begin position="431"/>
        <end position="458"/>
    </location>
</feature>
<dbReference type="Gene3D" id="2.70.150.10">
    <property type="entry name" value="Calcium-transporting ATPase, cytoplasmic transduction domain A"/>
    <property type="match status" value="1"/>
</dbReference>
<evidence type="ECO:0000256" key="3">
    <source>
        <dbReference type="ARBA" id="ARBA00022554"/>
    </source>
</evidence>
<evidence type="ECO:0000256" key="16">
    <source>
        <dbReference type="SAM" id="MobiDB-lite"/>
    </source>
</evidence>
<dbReference type="Pfam" id="PF00122">
    <property type="entry name" value="E1-E2_ATPase"/>
    <property type="match status" value="1"/>
</dbReference>
<dbReference type="NCBIfam" id="TIGR01494">
    <property type="entry name" value="ATPase_P-type"/>
    <property type="match status" value="2"/>
</dbReference>
<dbReference type="InterPro" id="IPR012337">
    <property type="entry name" value="RNaseH-like_sf"/>
</dbReference>
<dbReference type="Gene3D" id="3.30.420.10">
    <property type="entry name" value="Ribonuclease H-like superfamily/Ribonuclease H"/>
    <property type="match status" value="1"/>
</dbReference>
<dbReference type="InterPro" id="IPR003100">
    <property type="entry name" value="PAZ_dom"/>
</dbReference>
<evidence type="ECO:0000256" key="11">
    <source>
        <dbReference type="ARBA" id="ARBA00022967"/>
    </source>
</evidence>
<dbReference type="SMART" id="SM01163">
    <property type="entry name" value="DUF1785"/>
    <property type="match status" value="1"/>
</dbReference>
<dbReference type="PROSITE" id="PS00154">
    <property type="entry name" value="ATPASE_E1_E2"/>
    <property type="match status" value="1"/>
</dbReference>
<evidence type="ECO:0000256" key="7">
    <source>
        <dbReference type="ARBA" id="ARBA00022741"/>
    </source>
</evidence>
<evidence type="ECO:0000259" key="17">
    <source>
        <dbReference type="PROSITE" id="PS50821"/>
    </source>
</evidence>